<keyword evidence="2" id="KW-0963">Cytoplasm</keyword>
<protein>
    <recommendedName>
        <fullName evidence="7">Flagellar protein FliT</fullName>
    </recommendedName>
</protein>
<dbReference type="InterPro" id="IPR008622">
    <property type="entry name" value="FliT"/>
</dbReference>
<name>A0ABT8JQY6_9BACL</name>
<gene>
    <name evidence="8" type="ORF">P5G49_04960</name>
</gene>
<evidence type="ECO:0000256" key="7">
    <source>
        <dbReference type="ARBA" id="ARBA00093797"/>
    </source>
</evidence>
<organism evidence="8 9">
    <name type="scientific">Sporosarcina highlanderae</name>
    <dbReference type="NCBI Taxonomy" id="3035916"/>
    <lineage>
        <taxon>Bacteria</taxon>
        <taxon>Bacillati</taxon>
        <taxon>Bacillota</taxon>
        <taxon>Bacilli</taxon>
        <taxon>Bacillales</taxon>
        <taxon>Caryophanaceae</taxon>
        <taxon>Sporosarcina</taxon>
    </lineage>
</organism>
<evidence type="ECO:0000313" key="8">
    <source>
        <dbReference type="EMBL" id="MDN4606827.1"/>
    </source>
</evidence>
<proteinExistence type="inferred from homology"/>
<dbReference type="EMBL" id="JAROCC010000003">
    <property type="protein sequence ID" value="MDN4606827.1"/>
    <property type="molecule type" value="Genomic_DNA"/>
</dbReference>
<evidence type="ECO:0000256" key="6">
    <source>
        <dbReference type="ARBA" id="ARBA00093785"/>
    </source>
</evidence>
<evidence type="ECO:0000256" key="1">
    <source>
        <dbReference type="ARBA" id="ARBA00004514"/>
    </source>
</evidence>
<sequence>MEAGHSNQSFEAVREYGRNMIRPAMIRWQETAQQLLSLTGQTDEENRDAVIEEINRLLDERDLLQQEIAAPFTFDEEELGKQLVVLEQQVVKGLSSFTKQIRSDITAAQSKKDHMKSYVNPYANVARDGTFYDTKR</sequence>
<keyword evidence="9" id="KW-1185">Reference proteome</keyword>
<keyword evidence="4" id="KW-0143">Chaperone</keyword>
<evidence type="ECO:0000256" key="4">
    <source>
        <dbReference type="ARBA" id="ARBA00023186"/>
    </source>
</evidence>
<reference evidence="8" key="1">
    <citation type="submission" date="2023-03" db="EMBL/GenBank/DDBJ databases">
        <title>MT1 and MT2 Draft Genomes of Novel Species.</title>
        <authorList>
            <person name="Venkateswaran K."/>
        </authorList>
    </citation>
    <scope>NUCLEOTIDE SEQUENCE</scope>
    <source>
        <strain evidence="8">F6_3S_P_2</strain>
    </source>
</reference>
<comment type="similarity">
    <text evidence="6">Belongs to the bacillales FliT family.</text>
</comment>
<evidence type="ECO:0000256" key="5">
    <source>
        <dbReference type="ARBA" id="ARBA00093765"/>
    </source>
</evidence>
<evidence type="ECO:0000256" key="3">
    <source>
        <dbReference type="ARBA" id="ARBA00022795"/>
    </source>
</evidence>
<comment type="subcellular location">
    <subcellularLocation>
        <location evidence="1">Cytoplasm</location>
        <location evidence="1">Cytosol</location>
    </subcellularLocation>
</comment>
<dbReference type="Pfam" id="PF05400">
    <property type="entry name" value="FliT"/>
    <property type="match status" value="1"/>
</dbReference>
<dbReference type="RefSeq" id="WP_301242379.1">
    <property type="nucleotide sequence ID" value="NZ_JAROCC010000003.1"/>
</dbReference>
<accession>A0ABT8JQY6</accession>
<dbReference type="Proteomes" id="UP001175097">
    <property type="component" value="Unassembled WGS sequence"/>
</dbReference>
<comment type="function">
    <text evidence="5">May act as an export chaperone for the filament capping protein FliD.</text>
</comment>
<evidence type="ECO:0000256" key="2">
    <source>
        <dbReference type="ARBA" id="ARBA00022490"/>
    </source>
</evidence>
<evidence type="ECO:0000313" key="9">
    <source>
        <dbReference type="Proteomes" id="UP001175097"/>
    </source>
</evidence>
<keyword evidence="3" id="KW-1005">Bacterial flagellum biogenesis</keyword>
<comment type="caution">
    <text evidence="8">The sequence shown here is derived from an EMBL/GenBank/DDBJ whole genome shotgun (WGS) entry which is preliminary data.</text>
</comment>